<dbReference type="InterPro" id="IPR044068">
    <property type="entry name" value="CB"/>
</dbReference>
<comment type="catalytic activity">
    <reaction evidence="7">
        <text>a 2'-deoxyadenosine in DNA + S-adenosyl-L-methionine = an N(6)-methyl-2'-deoxyadenosine in DNA + S-adenosyl-L-homocysteine + H(+)</text>
        <dbReference type="Rhea" id="RHEA:15197"/>
        <dbReference type="Rhea" id="RHEA-COMP:12418"/>
        <dbReference type="Rhea" id="RHEA-COMP:12419"/>
        <dbReference type="ChEBI" id="CHEBI:15378"/>
        <dbReference type="ChEBI" id="CHEBI:57856"/>
        <dbReference type="ChEBI" id="CHEBI:59789"/>
        <dbReference type="ChEBI" id="CHEBI:90615"/>
        <dbReference type="ChEBI" id="CHEBI:90616"/>
        <dbReference type="EC" id="2.1.1.72"/>
    </reaction>
</comment>
<dbReference type="InterPro" id="IPR029063">
    <property type="entry name" value="SAM-dependent_MTases_sf"/>
</dbReference>
<dbReference type="Pfam" id="PF02086">
    <property type="entry name" value="MethyltransfD12"/>
    <property type="match status" value="1"/>
</dbReference>
<dbReference type="PANTHER" id="PTHR30481">
    <property type="entry name" value="DNA ADENINE METHYLASE"/>
    <property type="match status" value="1"/>
</dbReference>
<evidence type="ECO:0000256" key="1">
    <source>
        <dbReference type="ARBA" id="ARBA00006594"/>
    </source>
</evidence>
<evidence type="ECO:0000256" key="2">
    <source>
        <dbReference type="ARBA" id="ARBA00011900"/>
    </source>
</evidence>
<comment type="similarity">
    <text evidence="1">Belongs to the N(4)/N(6)-methyltransferase family.</text>
</comment>
<dbReference type="InterPro" id="IPR001525">
    <property type="entry name" value="C5_MeTfrase"/>
</dbReference>
<protein>
    <recommendedName>
        <fullName evidence="2">site-specific DNA-methyltransferase (adenine-specific)</fullName>
        <ecNumber evidence="2">2.1.1.72</ecNumber>
    </recommendedName>
</protein>
<dbReference type="NCBIfam" id="TIGR00675">
    <property type="entry name" value="dcm"/>
    <property type="match status" value="1"/>
</dbReference>
<evidence type="ECO:0000256" key="3">
    <source>
        <dbReference type="ARBA" id="ARBA00022603"/>
    </source>
</evidence>
<dbReference type="PROSITE" id="PS00092">
    <property type="entry name" value="N6_MTASE"/>
    <property type="match status" value="1"/>
</dbReference>
<dbReference type="PROSITE" id="PS51900">
    <property type="entry name" value="CB"/>
    <property type="match status" value="1"/>
</dbReference>
<evidence type="ECO:0000256" key="9">
    <source>
        <dbReference type="PROSITE-ProRule" id="PRU01248"/>
    </source>
</evidence>
<reference evidence="11" key="1">
    <citation type="submission" date="2020-07" db="EMBL/GenBank/DDBJ databases">
        <title>Genomic analysis of a strain of Sedimentibacter Hydroxybenzoicus DSM7310.</title>
        <authorList>
            <person name="Ma S."/>
        </authorList>
    </citation>
    <scope>NUCLEOTIDE SEQUENCE</scope>
    <source>
        <strain evidence="11">DSM 7310</strain>
    </source>
</reference>
<dbReference type="EC" id="2.1.1.72" evidence="2"/>
<dbReference type="PANTHER" id="PTHR30481:SF3">
    <property type="entry name" value="DNA ADENINE METHYLASE"/>
    <property type="match status" value="1"/>
</dbReference>
<keyword evidence="4 8" id="KW-0808">Transferase</keyword>
<dbReference type="Gene3D" id="3.40.50.150">
    <property type="entry name" value="Vaccinia Virus protein VP39"/>
    <property type="match status" value="2"/>
</dbReference>
<evidence type="ECO:0000313" key="12">
    <source>
        <dbReference type="Proteomes" id="UP000611629"/>
    </source>
</evidence>
<dbReference type="GO" id="GO:0009307">
    <property type="term" value="P:DNA restriction-modification system"/>
    <property type="evidence" value="ECO:0007669"/>
    <property type="project" value="UniProtKB-KW"/>
</dbReference>
<keyword evidence="3 8" id="KW-0489">Methyltransferase</keyword>
<evidence type="ECO:0000313" key="11">
    <source>
        <dbReference type="EMBL" id="NYB73771.1"/>
    </source>
</evidence>
<dbReference type="EMBL" id="JACBNQ010000004">
    <property type="protein sequence ID" value="NYB73771.1"/>
    <property type="molecule type" value="Genomic_DNA"/>
</dbReference>
<dbReference type="GO" id="GO:0043565">
    <property type="term" value="F:sequence-specific DNA binding"/>
    <property type="evidence" value="ECO:0007669"/>
    <property type="project" value="TreeGrafter"/>
</dbReference>
<dbReference type="Gene3D" id="1.10.1020.10">
    <property type="entry name" value="Adenine-specific Methyltransferase, Domain 2"/>
    <property type="match status" value="1"/>
</dbReference>
<comment type="similarity">
    <text evidence="8">Belongs to the class I-like SAM-binding methyltransferase superfamily. C5-methyltransferase family.</text>
</comment>
<evidence type="ECO:0000256" key="6">
    <source>
        <dbReference type="ARBA" id="ARBA00022747"/>
    </source>
</evidence>
<dbReference type="Proteomes" id="UP000611629">
    <property type="component" value="Unassembled WGS sequence"/>
</dbReference>
<dbReference type="GO" id="GO:0032259">
    <property type="term" value="P:methylation"/>
    <property type="evidence" value="ECO:0007669"/>
    <property type="project" value="UniProtKB-KW"/>
</dbReference>
<dbReference type="Pfam" id="PF00145">
    <property type="entry name" value="DNA_methylase"/>
    <property type="match status" value="1"/>
</dbReference>
<dbReference type="SUPFAM" id="SSF53335">
    <property type="entry name" value="S-adenosyl-L-methionine-dependent methyltransferases"/>
    <property type="match status" value="2"/>
</dbReference>
<dbReference type="AlphaFoldDB" id="A0A974BIZ7"/>
<keyword evidence="6" id="KW-0680">Restriction system</keyword>
<accession>A0A974BIZ7</accession>
<feature type="domain" description="Core-binding (CB)" evidence="10">
    <location>
        <begin position="81"/>
        <end position="156"/>
    </location>
</feature>
<evidence type="ECO:0000256" key="8">
    <source>
        <dbReference type="PROSITE-ProRule" id="PRU01016"/>
    </source>
</evidence>
<dbReference type="NCBIfam" id="TIGR00571">
    <property type="entry name" value="dam"/>
    <property type="match status" value="1"/>
</dbReference>
<feature type="active site" evidence="8">
    <location>
        <position position="252"/>
    </location>
</feature>
<dbReference type="InterPro" id="IPR002052">
    <property type="entry name" value="DNA_methylase_N6_adenine_CS"/>
</dbReference>
<sequence>MSEKKKSQYKGVHQRKNGTWYYRIKKTFEDGTIEHFQESGFKNEELANQARIERLRSVESLRGFSVILSKEDIVEITFGVAFQEFLNDGFIESENSIKKYQALYNAQLMMWEHREIHTLTDQDIDILLLRLSLQGYSESYISSIRKLLKIFFGYLNLTYPMIDASLGTGIVTKPYKLRVLSLFTGIGAFEQALTNLKIDYQLVNFCEINEKAIKAYCLLHNAIPDKNLGNINTAWYKHYIPNADIMFFGFPCTSISRAGKREGLRDGDGELTESGLFFSAMRVAYLKKPKILIAENVADLLGKKHKEDFKRIIEEFEDRGYNYFYRKLNARDFGLPQNRERVFFILVREDLELRFKFPKGFPSATRAEDYFLYQEENKGYTVDDKCYVDMSKDTKLSELLRTGYDFEKQKEYIKCITTGWGYRSYDRQSFIKDDEGIRCLDGQELMRFQGFTYEQGKLLRENGFTNSEIGYLVGNSISVPILERIMKKLIEALGQNNKVSIPDKEQRKYKWVEIMPLFSYSGNKTKLLQYLLPLFPKDLPNMNFIDAFAGTATVSVNIKAKRILVNDFELLLINIYKALSTIPPEEAWEQVVNVVDWYNLSSEDEQGYIQCKEHYNRSSREASSVLWAMGLALIYHSFNRGTIRHNLEGEYNASFGENKCDMGISKMRFFPFAKKLYESNHFEFSNKDFRELPLEEYGYEDTFIYLDPPYYASEATYNKGWTEKDERELYAFLEDCDKKGIRWMLSNVTENNAKRNEILIEWLEKVQDKFHIYHLNRDYKNSNYQRENKGKTDEIVVTNYKD</sequence>
<keyword evidence="9" id="KW-0238">DNA-binding</keyword>
<keyword evidence="12" id="KW-1185">Reference proteome</keyword>
<evidence type="ECO:0000259" key="10">
    <source>
        <dbReference type="PROSITE" id="PS51900"/>
    </source>
</evidence>
<dbReference type="InterPro" id="IPR012327">
    <property type="entry name" value="MeTrfase_D12"/>
</dbReference>
<proteinExistence type="inferred from homology"/>
<organism evidence="11 12">
    <name type="scientific">Sedimentibacter hydroxybenzoicus DSM 7310</name>
    <dbReference type="NCBI Taxonomy" id="1123245"/>
    <lineage>
        <taxon>Bacteria</taxon>
        <taxon>Bacillati</taxon>
        <taxon>Bacillota</taxon>
        <taxon>Tissierellia</taxon>
        <taxon>Sedimentibacter</taxon>
    </lineage>
</organism>
<dbReference type="GO" id="GO:0006298">
    <property type="term" value="P:mismatch repair"/>
    <property type="evidence" value="ECO:0007669"/>
    <property type="project" value="TreeGrafter"/>
</dbReference>
<dbReference type="PROSITE" id="PS51679">
    <property type="entry name" value="SAM_MT_C5"/>
    <property type="match status" value="1"/>
</dbReference>
<dbReference type="GO" id="GO:1904047">
    <property type="term" value="F:S-adenosyl-L-methionine binding"/>
    <property type="evidence" value="ECO:0007669"/>
    <property type="project" value="TreeGrafter"/>
</dbReference>
<evidence type="ECO:0000256" key="7">
    <source>
        <dbReference type="ARBA" id="ARBA00047942"/>
    </source>
</evidence>
<evidence type="ECO:0000256" key="5">
    <source>
        <dbReference type="ARBA" id="ARBA00022691"/>
    </source>
</evidence>
<keyword evidence="5 8" id="KW-0949">S-adenosyl-L-methionine</keyword>
<name>A0A974BIZ7_SEDHY</name>
<dbReference type="GO" id="GO:0009007">
    <property type="term" value="F:site-specific DNA-methyltransferase (adenine-specific) activity"/>
    <property type="evidence" value="ECO:0007669"/>
    <property type="project" value="UniProtKB-EC"/>
</dbReference>
<gene>
    <name evidence="11" type="ORF">HZF24_06405</name>
</gene>
<dbReference type="InterPro" id="IPR023095">
    <property type="entry name" value="Ade_MeTrfase_dom_2"/>
</dbReference>
<dbReference type="RefSeq" id="WP_179237466.1">
    <property type="nucleotide sequence ID" value="NZ_JACBNQ010000004.1"/>
</dbReference>
<comment type="caution">
    <text evidence="11">The sequence shown here is derived from an EMBL/GenBank/DDBJ whole genome shotgun (WGS) entry which is preliminary data.</text>
</comment>
<evidence type="ECO:0000256" key="4">
    <source>
        <dbReference type="ARBA" id="ARBA00022679"/>
    </source>
</evidence>
<dbReference type="PRINTS" id="PR00505">
    <property type="entry name" value="D12N6MTFRASE"/>
</dbReference>